<proteinExistence type="inferred from homology"/>
<feature type="compositionally biased region" description="Basic and acidic residues" evidence="11">
    <location>
        <begin position="332"/>
        <end position="347"/>
    </location>
</feature>
<dbReference type="SMART" id="SM00490">
    <property type="entry name" value="HELICc"/>
    <property type="match status" value="1"/>
</dbReference>
<keyword evidence="8" id="KW-0156">Chromatin regulator</keyword>
<dbReference type="GO" id="GO:0005634">
    <property type="term" value="C:nucleus"/>
    <property type="evidence" value="ECO:0007669"/>
    <property type="project" value="UniProtKB-SubCell"/>
</dbReference>
<dbReference type="Proteomes" id="UP000824998">
    <property type="component" value="Unassembled WGS sequence"/>
</dbReference>
<feature type="region of interest" description="Disordered" evidence="11">
    <location>
        <begin position="78"/>
        <end position="134"/>
    </location>
</feature>
<dbReference type="InterPro" id="IPR001650">
    <property type="entry name" value="Helicase_C-like"/>
</dbReference>
<dbReference type="Pfam" id="PF00176">
    <property type="entry name" value="SNF2-rel_dom"/>
    <property type="match status" value="1"/>
</dbReference>
<dbReference type="PROSITE" id="PS51192">
    <property type="entry name" value="HELICASE_ATP_BIND_1"/>
    <property type="match status" value="1"/>
</dbReference>
<dbReference type="InterPro" id="IPR014001">
    <property type="entry name" value="Helicase_ATP-bd"/>
</dbReference>
<feature type="compositionally biased region" description="Low complexity" evidence="11">
    <location>
        <begin position="554"/>
        <end position="566"/>
    </location>
</feature>
<name>A0A9P8C9D9_9HELO</name>
<evidence type="ECO:0000256" key="9">
    <source>
        <dbReference type="ARBA" id="ARBA00023125"/>
    </source>
</evidence>
<dbReference type="EC" id="3.6.4.12" evidence="3"/>
<dbReference type="Pfam" id="PF00271">
    <property type="entry name" value="Helicase_C"/>
    <property type="match status" value="1"/>
</dbReference>
<evidence type="ECO:0000256" key="7">
    <source>
        <dbReference type="ARBA" id="ARBA00022840"/>
    </source>
</evidence>
<organism evidence="14 15">
    <name type="scientific">Amylocarpus encephaloides</name>
    <dbReference type="NCBI Taxonomy" id="45428"/>
    <lineage>
        <taxon>Eukaryota</taxon>
        <taxon>Fungi</taxon>
        <taxon>Dikarya</taxon>
        <taxon>Ascomycota</taxon>
        <taxon>Pezizomycotina</taxon>
        <taxon>Leotiomycetes</taxon>
        <taxon>Helotiales</taxon>
        <taxon>Helotiales incertae sedis</taxon>
        <taxon>Amylocarpus</taxon>
    </lineage>
</organism>
<feature type="domain" description="Helicase ATP-binding" evidence="12">
    <location>
        <begin position="612"/>
        <end position="779"/>
    </location>
</feature>
<comment type="subcellular location">
    <subcellularLocation>
        <location evidence="1">Nucleus</location>
    </subcellularLocation>
</comment>
<dbReference type="SMART" id="SM00487">
    <property type="entry name" value="DEXDc"/>
    <property type="match status" value="1"/>
</dbReference>
<dbReference type="GO" id="GO:0003678">
    <property type="term" value="F:DNA helicase activity"/>
    <property type="evidence" value="ECO:0007669"/>
    <property type="project" value="UniProtKB-EC"/>
</dbReference>
<feature type="compositionally biased region" description="Acidic residues" evidence="11">
    <location>
        <begin position="409"/>
        <end position="424"/>
    </location>
</feature>
<keyword evidence="4" id="KW-0547">Nucleotide-binding</keyword>
<keyword evidence="5" id="KW-0378">Hydrolase</keyword>
<evidence type="ECO:0000259" key="13">
    <source>
        <dbReference type="PROSITE" id="PS51194"/>
    </source>
</evidence>
<dbReference type="GO" id="GO:0005524">
    <property type="term" value="F:ATP binding"/>
    <property type="evidence" value="ECO:0007669"/>
    <property type="project" value="UniProtKB-KW"/>
</dbReference>
<dbReference type="InterPro" id="IPR000330">
    <property type="entry name" value="SNF2_N"/>
</dbReference>
<protein>
    <recommendedName>
        <fullName evidence="3">DNA helicase</fullName>
        <ecNumber evidence="3">3.6.4.12</ecNumber>
    </recommendedName>
</protein>
<dbReference type="PANTHER" id="PTHR10799">
    <property type="entry name" value="SNF2/RAD54 HELICASE FAMILY"/>
    <property type="match status" value="1"/>
</dbReference>
<keyword evidence="7" id="KW-0067">ATP-binding</keyword>
<evidence type="ECO:0000313" key="14">
    <source>
        <dbReference type="EMBL" id="KAG9238365.1"/>
    </source>
</evidence>
<dbReference type="EMBL" id="MU251371">
    <property type="protein sequence ID" value="KAG9238365.1"/>
    <property type="molecule type" value="Genomic_DNA"/>
</dbReference>
<feature type="compositionally biased region" description="Polar residues" evidence="11">
    <location>
        <begin position="88"/>
        <end position="128"/>
    </location>
</feature>
<feature type="region of interest" description="Disordered" evidence="11">
    <location>
        <begin position="548"/>
        <end position="571"/>
    </location>
</feature>
<evidence type="ECO:0000256" key="1">
    <source>
        <dbReference type="ARBA" id="ARBA00004123"/>
    </source>
</evidence>
<dbReference type="SUPFAM" id="SSF52540">
    <property type="entry name" value="P-loop containing nucleoside triphosphate hydrolases"/>
    <property type="match status" value="2"/>
</dbReference>
<evidence type="ECO:0000313" key="15">
    <source>
        <dbReference type="Proteomes" id="UP000824998"/>
    </source>
</evidence>
<accession>A0A9P8C9D9</accession>
<dbReference type="FunFam" id="3.40.50.300:FF:002881">
    <property type="entry name" value="Putative snf2 family helicase atpase protein"/>
    <property type="match status" value="1"/>
</dbReference>
<feature type="region of interest" description="Disordered" evidence="11">
    <location>
        <begin position="1"/>
        <end position="64"/>
    </location>
</feature>
<dbReference type="CDD" id="cd17998">
    <property type="entry name" value="DEXHc_SMARCAD1"/>
    <property type="match status" value="1"/>
</dbReference>
<feature type="compositionally biased region" description="Polar residues" evidence="11">
    <location>
        <begin position="354"/>
        <end position="368"/>
    </location>
</feature>
<feature type="region of interest" description="Disordered" evidence="11">
    <location>
        <begin position="353"/>
        <end position="424"/>
    </location>
</feature>
<evidence type="ECO:0000259" key="12">
    <source>
        <dbReference type="PROSITE" id="PS51192"/>
    </source>
</evidence>
<gene>
    <name evidence="14" type="ORF">BJ875DRAFT_57527</name>
</gene>
<dbReference type="CDD" id="cd18793">
    <property type="entry name" value="SF2_C_SNF"/>
    <property type="match status" value="1"/>
</dbReference>
<comment type="similarity">
    <text evidence="2">Belongs to the SNF2/RAD54 helicase family.</text>
</comment>
<dbReference type="InterPro" id="IPR027417">
    <property type="entry name" value="P-loop_NTPase"/>
</dbReference>
<evidence type="ECO:0000256" key="5">
    <source>
        <dbReference type="ARBA" id="ARBA00022801"/>
    </source>
</evidence>
<evidence type="ECO:0000256" key="11">
    <source>
        <dbReference type="SAM" id="MobiDB-lite"/>
    </source>
</evidence>
<evidence type="ECO:0000256" key="2">
    <source>
        <dbReference type="ARBA" id="ARBA00007025"/>
    </source>
</evidence>
<evidence type="ECO:0000256" key="8">
    <source>
        <dbReference type="ARBA" id="ARBA00022853"/>
    </source>
</evidence>
<dbReference type="FunFam" id="3.40.50.10810:FF:000014">
    <property type="entry name" value="SWI/SNF-related matrix-associated actin-dependent regulator of chromatin subfamily A containing DEAD/H box 1"/>
    <property type="match status" value="1"/>
</dbReference>
<feature type="domain" description="Helicase C-terminal" evidence="13">
    <location>
        <begin position="977"/>
        <end position="1124"/>
    </location>
</feature>
<dbReference type="PROSITE" id="PS51194">
    <property type="entry name" value="HELICASE_CTER"/>
    <property type="match status" value="1"/>
</dbReference>
<comment type="caution">
    <text evidence="14">The sequence shown here is derived from an EMBL/GenBank/DDBJ whole genome shotgun (WGS) entry which is preliminary data.</text>
</comment>
<dbReference type="GO" id="GO:0016787">
    <property type="term" value="F:hydrolase activity"/>
    <property type="evidence" value="ECO:0007669"/>
    <property type="project" value="UniProtKB-KW"/>
</dbReference>
<feature type="compositionally biased region" description="Polar residues" evidence="11">
    <location>
        <begin position="381"/>
        <end position="397"/>
    </location>
</feature>
<evidence type="ECO:0000256" key="6">
    <source>
        <dbReference type="ARBA" id="ARBA00022806"/>
    </source>
</evidence>
<dbReference type="InterPro" id="IPR038718">
    <property type="entry name" value="SNF2-like_sf"/>
</dbReference>
<dbReference type="Gene3D" id="3.40.50.300">
    <property type="entry name" value="P-loop containing nucleotide triphosphate hydrolases"/>
    <property type="match status" value="1"/>
</dbReference>
<feature type="compositionally biased region" description="Basic residues" evidence="11">
    <location>
        <begin position="370"/>
        <end position="380"/>
    </location>
</feature>
<dbReference type="GO" id="GO:0003677">
    <property type="term" value="F:DNA binding"/>
    <property type="evidence" value="ECO:0007669"/>
    <property type="project" value="UniProtKB-KW"/>
</dbReference>
<dbReference type="AlphaFoldDB" id="A0A9P8C9D9"/>
<feature type="region of interest" description="Disordered" evidence="11">
    <location>
        <begin position="328"/>
        <end position="347"/>
    </location>
</feature>
<dbReference type="InterPro" id="IPR049730">
    <property type="entry name" value="SNF2/RAD54-like_C"/>
</dbReference>
<evidence type="ECO:0000256" key="3">
    <source>
        <dbReference type="ARBA" id="ARBA00012551"/>
    </source>
</evidence>
<dbReference type="OrthoDB" id="5857104at2759"/>
<dbReference type="GO" id="GO:0005694">
    <property type="term" value="C:chromosome"/>
    <property type="evidence" value="ECO:0007669"/>
    <property type="project" value="UniProtKB-ARBA"/>
</dbReference>
<keyword evidence="9" id="KW-0238">DNA-binding</keyword>
<evidence type="ECO:0000256" key="10">
    <source>
        <dbReference type="ARBA" id="ARBA00023242"/>
    </source>
</evidence>
<keyword evidence="15" id="KW-1185">Reference proteome</keyword>
<dbReference type="GO" id="GO:0140658">
    <property type="term" value="F:ATP-dependent chromatin remodeler activity"/>
    <property type="evidence" value="ECO:0007669"/>
    <property type="project" value="UniProtKB-ARBA"/>
</dbReference>
<evidence type="ECO:0000256" key="4">
    <source>
        <dbReference type="ARBA" id="ARBA00022741"/>
    </source>
</evidence>
<feature type="compositionally biased region" description="Polar residues" evidence="11">
    <location>
        <begin position="24"/>
        <end position="38"/>
    </location>
</feature>
<dbReference type="Gene3D" id="3.40.50.10810">
    <property type="entry name" value="Tandem AAA-ATPase domain"/>
    <property type="match status" value="1"/>
</dbReference>
<sequence>MAYNVGGKPSALVPNSPAVKRQKTASGYNHSSSNTPYDSDNDDGEDLFAGYVPDTPRHGLETQPTQLLARNGYETQPTQMLAKPGYGTQPTQIIDRNAPRSSPTPATPQSTVQVPASSPFTGPSSTPKATPGKVASLMAPAGTAFRPPAGIVSKPAIAPTKKFVIDVLDSDEDDGPQFLGGDSDSDDGRMAKADIKPTTFAAPRRESSFGAAAGNSRFQDIVNYSGYQSLAKGVARPSSIVTSMANGGAWKPPQLQMRSERAQPVQDIALESMDEVLRQNISRIKLVLPAASYLAIRDALIKCKNNMNDAVHELAVVSAMNIADDELAAEPARQEPQMKRGLDMPTKSIRDKYSSTQAMPYKPSTSTPAKPKRKLMKGRRNPSSPTSSPLKPQTPQAPGSPAISIAESYDSDSDVEEEEEEDPELDARLLKYLNTCSVESLVELTSITKEISEAMVAARPFRSLDAARCVEKPKLLKSGKKSARAAIGDRIVDTAQNMFSGYEAIDVLVAKCGELGKPLAEEMGTWGFDVFGASKDGELEMTSLEDDAESFRDSGIGSPTSGTTSPKNREDDIKAVKSARKKSNVNFLKKPDLMAEDCVLKDYQVVGLNWLALMYRHKLSCILADEMGLGKTCQVIAFLAHLVETGNPGPHLVVCPGSTLENWLRECSRFAPQLMVEPYHGLQKERIEMAETILSNRDRINIVVTTYDMAQKKEDNKFMRKLRPDCCIYDEGHYLKNVNSQRYQGLVKIPASFRLLLTGTPLQNNLQELAALLAFILPHVFQERAEDLNYIFKAKAKTGDKDHAALLSAQRIARARSMLTPFVLRRKKSQVLKHLPTKTCRVEYATLHPAQKKIYDGHLDQARERARLRVEGAKIPKNANDENNPLMQLRKAAIHPMLFRRHFTNGKIEKMADILRKKLPDHFPTDKNHKREHLIEEMRSGSDFWLHSWCWDYPCISSFDVPTLEWMKSGKVDVMMNLVKSYKENGDRVLVFSQFALVLDILEAVLNTSLVAFTRIDGSTKIDERQTLIDNFRDDESITVFLLTTKAGGTGINLMYANKVIIFDSSFNPQDDRQAENRAHRVGQTRDVEVIRLVTKGTVEEQIYALGQSKLVLDGRVAGDDEAAIDAAGEKAVSKMLLEGTTVTDEEESEDNIKKEAVTKENKVVTILEKKKSSILSMLTEKKAVDDEKV</sequence>
<keyword evidence="6 14" id="KW-0347">Helicase</keyword>
<keyword evidence="10" id="KW-0539">Nucleus</keyword>
<reference evidence="14" key="1">
    <citation type="journal article" date="2021" name="IMA Fungus">
        <title>Genomic characterization of three marine fungi, including Emericellopsis atlantica sp. nov. with signatures of a generalist lifestyle and marine biomass degradation.</title>
        <authorList>
            <person name="Hagestad O.C."/>
            <person name="Hou L."/>
            <person name="Andersen J.H."/>
            <person name="Hansen E.H."/>
            <person name="Altermark B."/>
            <person name="Li C."/>
            <person name="Kuhnert E."/>
            <person name="Cox R.J."/>
            <person name="Crous P.W."/>
            <person name="Spatafora J.W."/>
            <person name="Lail K."/>
            <person name="Amirebrahimi M."/>
            <person name="Lipzen A."/>
            <person name="Pangilinan J."/>
            <person name="Andreopoulos W."/>
            <person name="Hayes R.D."/>
            <person name="Ng V."/>
            <person name="Grigoriev I.V."/>
            <person name="Jackson S.A."/>
            <person name="Sutton T.D.S."/>
            <person name="Dobson A.D.W."/>
            <person name="Rama T."/>
        </authorList>
    </citation>
    <scope>NUCLEOTIDE SEQUENCE</scope>
    <source>
        <strain evidence="14">TRa018bII</strain>
    </source>
</reference>